<name>A0ABW0ZD11_9ACTN</name>
<dbReference type="PROSITE" id="PS50850">
    <property type="entry name" value="MFS"/>
    <property type="match status" value="1"/>
</dbReference>
<feature type="transmembrane region" description="Helical" evidence="6">
    <location>
        <begin position="40"/>
        <end position="63"/>
    </location>
</feature>
<gene>
    <name evidence="8" type="ORF">ACFP1Z_33015</name>
</gene>
<dbReference type="RefSeq" id="WP_390321671.1">
    <property type="nucleotide sequence ID" value="NZ_JBHSPB010000041.1"/>
</dbReference>
<comment type="subcellular location">
    <subcellularLocation>
        <location evidence="1">Cell membrane</location>
        <topology evidence="1">Multi-pass membrane protein</topology>
    </subcellularLocation>
</comment>
<evidence type="ECO:0000313" key="9">
    <source>
        <dbReference type="Proteomes" id="UP001596083"/>
    </source>
</evidence>
<dbReference type="SUPFAM" id="SSF103473">
    <property type="entry name" value="MFS general substrate transporter"/>
    <property type="match status" value="1"/>
</dbReference>
<dbReference type="EMBL" id="JBHSPB010000041">
    <property type="protein sequence ID" value="MFC5724974.1"/>
    <property type="molecule type" value="Genomic_DNA"/>
</dbReference>
<dbReference type="Gene3D" id="1.20.1250.20">
    <property type="entry name" value="MFS general substrate transporter like domains"/>
    <property type="match status" value="1"/>
</dbReference>
<evidence type="ECO:0000256" key="5">
    <source>
        <dbReference type="SAM" id="MobiDB-lite"/>
    </source>
</evidence>
<evidence type="ECO:0000256" key="6">
    <source>
        <dbReference type="SAM" id="Phobius"/>
    </source>
</evidence>
<feature type="transmembrane region" description="Helical" evidence="6">
    <location>
        <begin position="75"/>
        <end position="94"/>
    </location>
</feature>
<accession>A0ABW0ZD11</accession>
<proteinExistence type="predicted"/>
<dbReference type="InterPro" id="IPR036259">
    <property type="entry name" value="MFS_trans_sf"/>
</dbReference>
<comment type="caution">
    <text evidence="8">The sequence shown here is derived from an EMBL/GenBank/DDBJ whole genome shotgun (WGS) entry which is preliminary data.</text>
</comment>
<feature type="transmembrane region" description="Helical" evidence="6">
    <location>
        <begin position="419"/>
        <end position="437"/>
    </location>
</feature>
<keyword evidence="4 6" id="KW-0472">Membrane</keyword>
<evidence type="ECO:0000256" key="2">
    <source>
        <dbReference type="ARBA" id="ARBA00022692"/>
    </source>
</evidence>
<dbReference type="InterPro" id="IPR011701">
    <property type="entry name" value="MFS"/>
</dbReference>
<dbReference type="Pfam" id="PF07690">
    <property type="entry name" value="MFS_1"/>
    <property type="match status" value="1"/>
</dbReference>
<evidence type="ECO:0000259" key="7">
    <source>
        <dbReference type="PROSITE" id="PS50850"/>
    </source>
</evidence>
<keyword evidence="9" id="KW-1185">Reference proteome</keyword>
<feature type="transmembrane region" description="Helical" evidence="6">
    <location>
        <begin position="393"/>
        <end position="413"/>
    </location>
</feature>
<dbReference type="InterPro" id="IPR020846">
    <property type="entry name" value="MFS_dom"/>
</dbReference>
<dbReference type="Proteomes" id="UP001596083">
    <property type="component" value="Unassembled WGS sequence"/>
</dbReference>
<feature type="compositionally biased region" description="Pro residues" evidence="5">
    <location>
        <begin position="1"/>
        <end position="14"/>
    </location>
</feature>
<evidence type="ECO:0000256" key="3">
    <source>
        <dbReference type="ARBA" id="ARBA00022989"/>
    </source>
</evidence>
<sequence length="443" mass="43928">MTAAPASPPGPNPPGTSGISPRNEPAGPDIAAVQRHTVKVLMAAQVVAGVGMGSMISSGGLLLEHLTGSAATAGLANTLTTLGAALLSVPLAALSRSRGRRAGLGTGWLIAAAGALTVLAAAALRLPPLLLAGMLLIGSGTATNLQSRYAAADLAAPGGRARALSLVVWSTTVGSVLGPNLSGPGAVLARALELPGTAGTFVFSVAAFALGWAVVHTRLRPDPLLLAARHDAAATGTGRAAPSSFATRTRGALRRVTASPSALTGLVALVLGHAVMVSVMTMTPVHLAHHGASLSVVGLTVSLHIAGMYGLSPLVGRAADRLGRIPVILLGQALYAAATLLAGMAGGRQWMVATGLFLLGLGWSCATVAGSTLLSESTDAAHRSAVQGVSDMLMNLVGAAGGALSGGLLALAGYGGLNAAAAVLLVPVSALALYLSLRTRWRR</sequence>
<dbReference type="PANTHER" id="PTHR23534:SF1">
    <property type="entry name" value="MAJOR FACILITATOR SUPERFAMILY PROTEIN"/>
    <property type="match status" value="1"/>
</dbReference>
<feature type="transmembrane region" description="Helical" evidence="6">
    <location>
        <begin position="323"/>
        <end position="344"/>
    </location>
</feature>
<feature type="transmembrane region" description="Helical" evidence="6">
    <location>
        <begin position="350"/>
        <end position="373"/>
    </location>
</feature>
<reference evidence="9" key="1">
    <citation type="journal article" date="2019" name="Int. J. Syst. Evol. Microbiol.">
        <title>The Global Catalogue of Microorganisms (GCM) 10K type strain sequencing project: providing services to taxonomists for standard genome sequencing and annotation.</title>
        <authorList>
            <consortium name="The Broad Institute Genomics Platform"/>
            <consortium name="The Broad Institute Genome Sequencing Center for Infectious Disease"/>
            <person name="Wu L."/>
            <person name="Ma J."/>
        </authorList>
    </citation>
    <scope>NUCLEOTIDE SEQUENCE [LARGE SCALE GENOMIC DNA]</scope>
    <source>
        <strain evidence="9">CGMCC 4.7304</strain>
    </source>
</reference>
<evidence type="ECO:0000313" key="8">
    <source>
        <dbReference type="EMBL" id="MFC5724974.1"/>
    </source>
</evidence>
<organism evidence="8 9">
    <name type="scientific">Streptomyces gamaensis</name>
    <dbReference type="NCBI Taxonomy" id="1763542"/>
    <lineage>
        <taxon>Bacteria</taxon>
        <taxon>Bacillati</taxon>
        <taxon>Actinomycetota</taxon>
        <taxon>Actinomycetes</taxon>
        <taxon>Kitasatosporales</taxon>
        <taxon>Streptomycetaceae</taxon>
        <taxon>Streptomyces</taxon>
    </lineage>
</organism>
<protein>
    <submittedName>
        <fullName evidence="8">MFS transporter</fullName>
    </submittedName>
</protein>
<feature type="domain" description="Major facilitator superfamily (MFS) profile" evidence="7">
    <location>
        <begin position="37"/>
        <end position="440"/>
    </location>
</feature>
<feature type="transmembrane region" description="Helical" evidence="6">
    <location>
        <begin position="258"/>
        <end position="280"/>
    </location>
</feature>
<evidence type="ECO:0000256" key="4">
    <source>
        <dbReference type="ARBA" id="ARBA00023136"/>
    </source>
</evidence>
<dbReference type="PANTHER" id="PTHR23534">
    <property type="entry name" value="MFS PERMEASE"/>
    <property type="match status" value="1"/>
</dbReference>
<feature type="region of interest" description="Disordered" evidence="5">
    <location>
        <begin position="1"/>
        <end position="28"/>
    </location>
</feature>
<feature type="transmembrane region" description="Helical" evidence="6">
    <location>
        <begin position="194"/>
        <end position="215"/>
    </location>
</feature>
<keyword evidence="2 6" id="KW-0812">Transmembrane</keyword>
<evidence type="ECO:0000256" key="1">
    <source>
        <dbReference type="ARBA" id="ARBA00004651"/>
    </source>
</evidence>
<keyword evidence="3 6" id="KW-1133">Transmembrane helix</keyword>
<feature type="transmembrane region" description="Helical" evidence="6">
    <location>
        <begin position="292"/>
        <end position="311"/>
    </location>
</feature>
<feature type="transmembrane region" description="Helical" evidence="6">
    <location>
        <begin position="106"/>
        <end position="124"/>
    </location>
</feature>